<dbReference type="Proteomes" id="UP000198844">
    <property type="component" value="Unassembled WGS sequence"/>
</dbReference>
<evidence type="ECO:0000313" key="3">
    <source>
        <dbReference type="Proteomes" id="UP000198844"/>
    </source>
</evidence>
<dbReference type="EMBL" id="FPBH01000027">
    <property type="protein sequence ID" value="SFU24472.1"/>
    <property type="molecule type" value="Genomic_DNA"/>
</dbReference>
<dbReference type="OrthoDB" id="9112743at2"/>
<evidence type="ECO:0000313" key="2">
    <source>
        <dbReference type="EMBL" id="SFU24472.1"/>
    </source>
</evidence>
<dbReference type="RefSeq" id="WP_093643414.1">
    <property type="nucleotide sequence ID" value="NZ_CAJNBE010000005.1"/>
</dbReference>
<evidence type="ECO:0000256" key="1">
    <source>
        <dbReference type="SAM" id="MobiDB-lite"/>
    </source>
</evidence>
<feature type="region of interest" description="Disordered" evidence="1">
    <location>
        <begin position="1"/>
        <end position="60"/>
    </location>
</feature>
<feature type="compositionally biased region" description="Polar residues" evidence="1">
    <location>
        <begin position="1"/>
        <end position="15"/>
    </location>
</feature>
<protein>
    <submittedName>
        <fullName evidence="2">Uncharacterized protein</fullName>
    </submittedName>
</protein>
<reference evidence="2 3" key="1">
    <citation type="submission" date="2016-10" db="EMBL/GenBank/DDBJ databases">
        <authorList>
            <person name="de Groot N.N."/>
        </authorList>
    </citation>
    <scope>NUCLEOTIDE SEQUENCE [LARGE SCALE GENOMIC DNA]</scope>
    <source>
        <strain evidence="2 3">LMG 27731</strain>
    </source>
</reference>
<name>A0A1I7EKP4_9BURK</name>
<accession>A0A1I7EKP4</accession>
<gene>
    <name evidence="2" type="ORF">SAMN05192563_102763</name>
</gene>
<proteinExistence type="predicted"/>
<sequence length="60" mass="6100">MTVHSNLSSTRFSSLAPTPPAEKPAAPTNSLATPQTREPAGEAPPSLPTGLVGHHVNTTA</sequence>
<dbReference type="AlphaFoldDB" id="A0A1I7EKP4"/>
<organism evidence="2 3">
    <name type="scientific">Paraburkholderia aspalathi</name>
    <dbReference type="NCBI Taxonomy" id="1324617"/>
    <lineage>
        <taxon>Bacteria</taxon>
        <taxon>Pseudomonadati</taxon>
        <taxon>Pseudomonadota</taxon>
        <taxon>Betaproteobacteria</taxon>
        <taxon>Burkholderiales</taxon>
        <taxon>Burkholderiaceae</taxon>
        <taxon>Paraburkholderia</taxon>
    </lineage>
</organism>